<organism evidence="2 3">
    <name type="scientific">Xanthomonas sacchari</name>
    <dbReference type="NCBI Taxonomy" id="56458"/>
    <lineage>
        <taxon>Bacteria</taxon>
        <taxon>Pseudomonadati</taxon>
        <taxon>Pseudomonadota</taxon>
        <taxon>Gammaproteobacteria</taxon>
        <taxon>Lysobacterales</taxon>
        <taxon>Lysobacteraceae</taxon>
        <taxon>Xanthomonas</taxon>
    </lineage>
</organism>
<protein>
    <submittedName>
        <fullName evidence="2">Uncharacterized protein</fullName>
    </submittedName>
</protein>
<gene>
    <name evidence="2" type="ORF">NG824_00550</name>
</gene>
<sequence length="90" mass="10211">MYAALRVFPRRGCRAEGTPVNQLQQQQQQQEQEQEQEQEQSRLHPVVRRDTRSPTANRALIRHIALRPQAMSAKTSDTKNPAEAGVFCAA</sequence>
<dbReference type="RefSeq" id="WP_267093232.1">
    <property type="nucleotide sequence ID" value="NZ_CP099534.1"/>
</dbReference>
<dbReference type="AlphaFoldDB" id="A0AA46Y900"/>
<evidence type="ECO:0000256" key="1">
    <source>
        <dbReference type="SAM" id="MobiDB-lite"/>
    </source>
</evidence>
<feature type="region of interest" description="Disordered" evidence="1">
    <location>
        <begin position="16"/>
        <end position="57"/>
    </location>
</feature>
<reference evidence="2" key="1">
    <citation type="submission" date="2022-06" db="EMBL/GenBank/DDBJ databases">
        <title>Dynamics of rice microbiomes reveals core vertical transmitted seed endophytes.</title>
        <authorList>
            <person name="Liao K."/>
            <person name="Zhang X."/>
        </authorList>
    </citation>
    <scope>NUCLEOTIDE SEQUENCE</scope>
    <source>
        <strain evidence="2">JR3-14</strain>
    </source>
</reference>
<feature type="compositionally biased region" description="Basic and acidic residues" evidence="1">
    <location>
        <begin position="39"/>
        <end position="52"/>
    </location>
</feature>
<evidence type="ECO:0000313" key="3">
    <source>
        <dbReference type="Proteomes" id="UP001164392"/>
    </source>
</evidence>
<dbReference type="EMBL" id="CP099534">
    <property type="protein sequence ID" value="UYK88994.1"/>
    <property type="molecule type" value="Genomic_DNA"/>
</dbReference>
<name>A0AA46Y900_9XANT</name>
<feature type="region of interest" description="Disordered" evidence="1">
    <location>
        <begin position="70"/>
        <end position="90"/>
    </location>
</feature>
<dbReference type="Proteomes" id="UP001164392">
    <property type="component" value="Chromosome"/>
</dbReference>
<proteinExistence type="predicted"/>
<accession>A0AA46Y900</accession>
<evidence type="ECO:0000313" key="2">
    <source>
        <dbReference type="EMBL" id="UYK88994.1"/>
    </source>
</evidence>